<keyword evidence="3" id="KW-0964">Secreted</keyword>
<sequence>MTEVTGCFSSVALLMILYILHQSCVAESTLIYNVLSFGAKPNGVIDSTQAFLDAWTAACASSDSTTLYVPKGRYLLRNAMVFKGDNCKSTDVTFRIDGTLIASWDYQILGQAGNWHYYILVFARRKGFRRAKTILVAHHYARQNIRRAQSVAQRS</sequence>
<evidence type="ECO:0000259" key="6">
    <source>
        <dbReference type="Pfam" id="PF12708"/>
    </source>
</evidence>
<feature type="domain" description="Rhamnogalacturonase A/B/Epimerase-like pectate lyase" evidence="6">
    <location>
        <begin position="32"/>
        <end position="80"/>
    </location>
</feature>
<accession>A0A6J5TX11</accession>
<dbReference type="Proteomes" id="UP000507222">
    <property type="component" value="Unassembled WGS sequence"/>
</dbReference>
<dbReference type="SUPFAM" id="SSF51126">
    <property type="entry name" value="Pectin lyase-like"/>
    <property type="match status" value="1"/>
</dbReference>
<dbReference type="EMBL" id="CAEKDK010000002">
    <property type="protein sequence ID" value="CAB4268630.1"/>
    <property type="molecule type" value="Genomic_DNA"/>
</dbReference>
<dbReference type="AlphaFoldDB" id="A0A6J5TX11"/>
<dbReference type="GO" id="GO:0071555">
    <property type="term" value="P:cell wall organization"/>
    <property type="evidence" value="ECO:0007669"/>
    <property type="project" value="UniProtKB-KW"/>
</dbReference>
<evidence type="ECO:0000256" key="4">
    <source>
        <dbReference type="ARBA" id="ARBA00023316"/>
    </source>
</evidence>
<comment type="subcellular location">
    <subcellularLocation>
        <location evidence="1">Secreted</location>
        <location evidence="1">Cell wall</location>
    </subcellularLocation>
</comment>
<feature type="chain" id="PRO_5026698599" description="Rhamnogalacturonase A/B/Epimerase-like pectate lyase domain-containing protein" evidence="5">
    <location>
        <begin position="27"/>
        <end position="155"/>
    </location>
</feature>
<evidence type="ECO:0000313" key="7">
    <source>
        <dbReference type="EMBL" id="CAB4268630.1"/>
    </source>
</evidence>
<dbReference type="PANTHER" id="PTHR31375">
    <property type="match status" value="1"/>
</dbReference>
<dbReference type="InterPro" id="IPR024535">
    <property type="entry name" value="RHGA/B-epi-like_pectate_lyase"/>
</dbReference>
<organism evidence="7 8">
    <name type="scientific">Prunus armeniaca</name>
    <name type="common">Apricot</name>
    <name type="synonym">Armeniaca vulgaris</name>
    <dbReference type="NCBI Taxonomy" id="36596"/>
    <lineage>
        <taxon>Eukaryota</taxon>
        <taxon>Viridiplantae</taxon>
        <taxon>Streptophyta</taxon>
        <taxon>Embryophyta</taxon>
        <taxon>Tracheophyta</taxon>
        <taxon>Spermatophyta</taxon>
        <taxon>Magnoliopsida</taxon>
        <taxon>eudicotyledons</taxon>
        <taxon>Gunneridae</taxon>
        <taxon>Pentapetalae</taxon>
        <taxon>rosids</taxon>
        <taxon>fabids</taxon>
        <taxon>Rosales</taxon>
        <taxon>Rosaceae</taxon>
        <taxon>Amygdaloideae</taxon>
        <taxon>Amygdaleae</taxon>
        <taxon>Prunus</taxon>
    </lineage>
</organism>
<dbReference type="Gene3D" id="2.160.20.10">
    <property type="entry name" value="Single-stranded right-handed beta-helix, Pectin lyase-like"/>
    <property type="match status" value="1"/>
</dbReference>
<evidence type="ECO:0000256" key="2">
    <source>
        <dbReference type="ARBA" id="ARBA00022512"/>
    </source>
</evidence>
<evidence type="ECO:0000256" key="3">
    <source>
        <dbReference type="ARBA" id="ARBA00022525"/>
    </source>
</evidence>
<keyword evidence="5" id="KW-0732">Signal</keyword>
<name>A0A6J5TX11_PRUAR</name>
<dbReference type="InterPro" id="IPR011050">
    <property type="entry name" value="Pectin_lyase_fold/virulence"/>
</dbReference>
<protein>
    <recommendedName>
        <fullName evidence="6">Rhamnogalacturonase A/B/Epimerase-like pectate lyase domain-containing protein</fullName>
    </recommendedName>
</protein>
<evidence type="ECO:0000313" key="8">
    <source>
        <dbReference type="Proteomes" id="UP000507222"/>
    </source>
</evidence>
<dbReference type="Pfam" id="PF12708">
    <property type="entry name" value="Pect-lyase_RHGA_epim"/>
    <property type="match status" value="1"/>
</dbReference>
<proteinExistence type="predicted"/>
<feature type="signal peptide" evidence="5">
    <location>
        <begin position="1"/>
        <end position="26"/>
    </location>
</feature>
<dbReference type="InterPro" id="IPR012334">
    <property type="entry name" value="Pectin_lyas_fold"/>
</dbReference>
<keyword evidence="4" id="KW-0961">Cell wall biogenesis/degradation</keyword>
<evidence type="ECO:0000256" key="5">
    <source>
        <dbReference type="SAM" id="SignalP"/>
    </source>
</evidence>
<reference evidence="7 8" key="1">
    <citation type="submission" date="2020-05" db="EMBL/GenBank/DDBJ databases">
        <authorList>
            <person name="Campoy J."/>
            <person name="Schneeberger K."/>
            <person name="Spophaly S."/>
        </authorList>
    </citation>
    <scope>NUCLEOTIDE SEQUENCE [LARGE SCALE GENOMIC DNA]</scope>
    <source>
        <strain evidence="7">PruArmRojPasFocal</strain>
    </source>
</reference>
<gene>
    <name evidence="7" type="ORF">CURHAP_LOCUS12552</name>
</gene>
<evidence type="ECO:0000256" key="1">
    <source>
        <dbReference type="ARBA" id="ARBA00004191"/>
    </source>
</evidence>
<keyword evidence="2" id="KW-0134">Cell wall</keyword>